<dbReference type="Pfam" id="PF07963">
    <property type="entry name" value="N_methyl"/>
    <property type="match status" value="1"/>
</dbReference>
<keyword evidence="5" id="KW-1185">Reference proteome</keyword>
<evidence type="ECO:0008006" key="6">
    <source>
        <dbReference type="Google" id="ProtNLM"/>
    </source>
</evidence>
<gene>
    <name evidence="4" type="ORF">PAECIP111892_03236</name>
</gene>
<keyword evidence="3" id="KW-1133">Transmembrane helix</keyword>
<keyword evidence="3" id="KW-0472">Membrane</keyword>
<evidence type="ECO:0000256" key="1">
    <source>
        <dbReference type="ARBA" id="ARBA00004241"/>
    </source>
</evidence>
<sequence length="175" mass="18640">MKKFANGVESENGFTLIELIAAISLFAIVAGIIGSVTMFGFKSYHKITVENKLRDEADLVMSSIITELYTYGPEEIRNTSSGIMLQRSDSDPVRIQVDGSDIVIGETRIGPGSTAALHLESALEGSTIAVTKVDESTPNPNALYESGLVQIQLVLSHDGGALEGEGLSVDSQFGF</sequence>
<evidence type="ECO:0000256" key="3">
    <source>
        <dbReference type="SAM" id="Phobius"/>
    </source>
</evidence>
<dbReference type="NCBIfam" id="TIGR02532">
    <property type="entry name" value="IV_pilin_GFxxxE"/>
    <property type="match status" value="1"/>
</dbReference>
<accession>A0ABN8GN27</accession>
<feature type="transmembrane region" description="Helical" evidence="3">
    <location>
        <begin position="20"/>
        <end position="41"/>
    </location>
</feature>
<organism evidence="4 5">
    <name type="scientific">Paenibacillus auburnensis</name>
    <dbReference type="NCBI Taxonomy" id="2905649"/>
    <lineage>
        <taxon>Bacteria</taxon>
        <taxon>Bacillati</taxon>
        <taxon>Bacillota</taxon>
        <taxon>Bacilli</taxon>
        <taxon>Bacillales</taxon>
        <taxon>Paenibacillaceae</taxon>
        <taxon>Paenibacillus</taxon>
    </lineage>
</organism>
<name>A0ABN8GN27_9BACL</name>
<dbReference type="Proteomes" id="UP000838324">
    <property type="component" value="Unassembled WGS sequence"/>
</dbReference>
<comment type="caution">
    <text evidence="4">The sequence shown here is derived from an EMBL/GenBank/DDBJ whole genome shotgun (WGS) entry which is preliminary data.</text>
</comment>
<dbReference type="RefSeq" id="WP_236334881.1">
    <property type="nucleotide sequence ID" value="NZ_CAKMMG010000004.1"/>
</dbReference>
<dbReference type="InterPro" id="IPR012902">
    <property type="entry name" value="N_methyl_site"/>
</dbReference>
<reference evidence="4" key="1">
    <citation type="submission" date="2022-01" db="EMBL/GenBank/DDBJ databases">
        <authorList>
            <person name="Criscuolo A."/>
        </authorList>
    </citation>
    <scope>NUCLEOTIDE SEQUENCE</scope>
    <source>
        <strain evidence="4">CIP111892</strain>
    </source>
</reference>
<protein>
    <recommendedName>
        <fullName evidence="6">Prepilin-type N-terminal cleavage/methylation domain-containing protein</fullName>
    </recommendedName>
</protein>
<proteinExistence type="predicted"/>
<evidence type="ECO:0000313" key="4">
    <source>
        <dbReference type="EMBL" id="CAH1209518.1"/>
    </source>
</evidence>
<keyword evidence="2" id="KW-0178">Competence</keyword>
<keyword evidence="3" id="KW-0812">Transmembrane</keyword>
<evidence type="ECO:0000256" key="2">
    <source>
        <dbReference type="ARBA" id="ARBA00023287"/>
    </source>
</evidence>
<dbReference type="EMBL" id="CAKMMG010000004">
    <property type="protein sequence ID" value="CAH1209518.1"/>
    <property type="molecule type" value="Genomic_DNA"/>
</dbReference>
<evidence type="ECO:0000313" key="5">
    <source>
        <dbReference type="Proteomes" id="UP000838324"/>
    </source>
</evidence>
<comment type="subcellular location">
    <subcellularLocation>
        <location evidence="1">Cell surface</location>
    </subcellularLocation>
</comment>